<proteinExistence type="predicted"/>
<organism evidence="1">
    <name type="scientific">Haptolina ericina</name>
    <dbReference type="NCBI Taxonomy" id="156174"/>
    <lineage>
        <taxon>Eukaryota</taxon>
        <taxon>Haptista</taxon>
        <taxon>Haptophyta</taxon>
        <taxon>Prymnesiophyceae</taxon>
        <taxon>Prymnesiales</taxon>
        <taxon>Prymnesiaceae</taxon>
        <taxon>Haptolina</taxon>
    </lineage>
</organism>
<accession>A0A7S3C6R6</accession>
<gene>
    <name evidence="1" type="ORF">HERI1096_LOCUS40756</name>
</gene>
<reference evidence="1" key="1">
    <citation type="submission" date="2021-01" db="EMBL/GenBank/DDBJ databases">
        <authorList>
            <person name="Corre E."/>
            <person name="Pelletier E."/>
            <person name="Niang G."/>
            <person name="Scheremetjew M."/>
            <person name="Finn R."/>
            <person name="Kale V."/>
            <person name="Holt S."/>
            <person name="Cochrane G."/>
            <person name="Meng A."/>
            <person name="Brown T."/>
            <person name="Cohen L."/>
        </authorList>
    </citation>
    <scope>NUCLEOTIDE SEQUENCE</scope>
    <source>
        <strain evidence="1">CCMP281</strain>
    </source>
</reference>
<evidence type="ECO:0000313" key="1">
    <source>
        <dbReference type="EMBL" id="CAE0154844.1"/>
    </source>
</evidence>
<sequence length="460" mass="50729">MEPTHLPNTTVAAARPNTTLAATRPFGPTLTNFTEWEEQLDVSGRMVAARCINTTEPSPSTAFCIAGPARGFISPLSQALFRHNFFQAFAGDPATSRAFLLLKAIDSAKPGHNGGASFKAHKEITAAELEQQLATPWLNTIIGSALIIDGHGSYQQSAGEELPPLGPAHHPVRTVTSNETAWGEFRMTGCKDGCCPPANEYLKNEYEKRLLLQHLGINWCGTEIIRYEEAAGRVFDVVIYARPDLLWFTPIAPWCAWPSRQRMLTCGALPGCDMAWVAPRKYLTVLSNQHKLHRDCTHYESRRLNCCTSGEYLLRAASRGISDAGRLGSMLQPSSKGVSVLRFVDGVCDYVLHPIFDTSIGHPQRRSAGALAMSWMNYKGFDITLLQRMRFLFVGNERYAPAGFKRSPEMIQGEARLCAQVLRDQACVLAKRPILRNGVLMATRSDGQNTSSVLHHNLAS</sequence>
<dbReference type="EMBL" id="HBHX01073602">
    <property type="protein sequence ID" value="CAE0154844.1"/>
    <property type="molecule type" value="Transcribed_RNA"/>
</dbReference>
<protein>
    <submittedName>
        <fullName evidence="1">Uncharacterized protein</fullName>
    </submittedName>
</protein>
<dbReference type="AlphaFoldDB" id="A0A7S3C6R6"/>
<name>A0A7S3C6R6_9EUKA</name>